<evidence type="ECO:0008006" key="3">
    <source>
        <dbReference type="Google" id="ProtNLM"/>
    </source>
</evidence>
<dbReference type="Pfam" id="PF18758">
    <property type="entry name" value="KDZ"/>
    <property type="match status" value="1"/>
</dbReference>
<reference evidence="1 2" key="1">
    <citation type="journal article" date="2019" name="Nat. Ecol. Evol.">
        <title>Megaphylogeny resolves global patterns of mushroom evolution.</title>
        <authorList>
            <person name="Varga T."/>
            <person name="Krizsan K."/>
            <person name="Foldi C."/>
            <person name="Dima B."/>
            <person name="Sanchez-Garcia M."/>
            <person name="Sanchez-Ramirez S."/>
            <person name="Szollosi G.J."/>
            <person name="Szarkandi J.G."/>
            <person name="Papp V."/>
            <person name="Albert L."/>
            <person name="Andreopoulos W."/>
            <person name="Angelini C."/>
            <person name="Antonin V."/>
            <person name="Barry K.W."/>
            <person name="Bougher N.L."/>
            <person name="Buchanan P."/>
            <person name="Buyck B."/>
            <person name="Bense V."/>
            <person name="Catcheside P."/>
            <person name="Chovatia M."/>
            <person name="Cooper J."/>
            <person name="Damon W."/>
            <person name="Desjardin D."/>
            <person name="Finy P."/>
            <person name="Geml J."/>
            <person name="Haridas S."/>
            <person name="Hughes K."/>
            <person name="Justo A."/>
            <person name="Karasinski D."/>
            <person name="Kautmanova I."/>
            <person name="Kiss B."/>
            <person name="Kocsube S."/>
            <person name="Kotiranta H."/>
            <person name="LaButti K.M."/>
            <person name="Lechner B.E."/>
            <person name="Liimatainen K."/>
            <person name="Lipzen A."/>
            <person name="Lukacs Z."/>
            <person name="Mihaltcheva S."/>
            <person name="Morgado L.N."/>
            <person name="Niskanen T."/>
            <person name="Noordeloos M.E."/>
            <person name="Ohm R.A."/>
            <person name="Ortiz-Santana B."/>
            <person name="Ovrebo C."/>
            <person name="Racz N."/>
            <person name="Riley R."/>
            <person name="Savchenko A."/>
            <person name="Shiryaev A."/>
            <person name="Soop K."/>
            <person name="Spirin V."/>
            <person name="Szebenyi C."/>
            <person name="Tomsovsky M."/>
            <person name="Tulloss R.E."/>
            <person name="Uehling J."/>
            <person name="Grigoriev I.V."/>
            <person name="Vagvolgyi C."/>
            <person name="Papp T."/>
            <person name="Martin F.M."/>
            <person name="Miettinen O."/>
            <person name="Hibbett D.S."/>
            <person name="Nagy L.G."/>
        </authorList>
    </citation>
    <scope>NUCLEOTIDE SEQUENCE [LARGE SCALE GENOMIC DNA]</scope>
    <source>
        <strain evidence="1 2">CBS 166.37</strain>
    </source>
</reference>
<dbReference type="OrthoDB" id="3257768at2759"/>
<dbReference type="EMBL" id="ML213695">
    <property type="protein sequence ID" value="TFK31934.1"/>
    <property type="molecule type" value="Genomic_DNA"/>
</dbReference>
<evidence type="ECO:0000313" key="2">
    <source>
        <dbReference type="Proteomes" id="UP000308652"/>
    </source>
</evidence>
<protein>
    <recommendedName>
        <fullName evidence="3">CxC2-like cysteine cluster KDZ transposase-associated domain-containing protein</fullName>
    </recommendedName>
</protein>
<dbReference type="AlphaFoldDB" id="A0A5C3LFP6"/>
<dbReference type="InterPro" id="IPR040521">
    <property type="entry name" value="KDZ"/>
</dbReference>
<organism evidence="1 2">
    <name type="scientific">Crucibulum laeve</name>
    <dbReference type="NCBI Taxonomy" id="68775"/>
    <lineage>
        <taxon>Eukaryota</taxon>
        <taxon>Fungi</taxon>
        <taxon>Dikarya</taxon>
        <taxon>Basidiomycota</taxon>
        <taxon>Agaricomycotina</taxon>
        <taxon>Agaricomycetes</taxon>
        <taxon>Agaricomycetidae</taxon>
        <taxon>Agaricales</taxon>
        <taxon>Agaricineae</taxon>
        <taxon>Nidulariaceae</taxon>
        <taxon>Crucibulum</taxon>
    </lineage>
</organism>
<proteinExistence type="predicted"/>
<accession>A0A5C3LFP6</accession>
<evidence type="ECO:0000313" key="1">
    <source>
        <dbReference type="EMBL" id="TFK31934.1"/>
    </source>
</evidence>
<gene>
    <name evidence="1" type="ORF">BDQ12DRAFT_671481</name>
</gene>
<dbReference type="STRING" id="68775.A0A5C3LFP6"/>
<keyword evidence="2" id="KW-1185">Reference proteome</keyword>
<name>A0A5C3LFP6_9AGAR</name>
<sequence length="206" mass="23728">MDIMGIVNLQCSHVFIKASVDLQFGESLDNKFVTSCNHLVSYDIACTYWVHVVEHFEINFPNLVPAVKKICWLIPAVHMLNHKDNCIYIHAAVYTPLAGHFHGEMAEHYWAKCNQLGPQTQQMNNGHRQDTLIDHHNDWNWKKTAIMSSTLYNDILNAKKLFIQKQAFFNGLSEISCCVKNGKEIECVYCHNQQNAIPISQFHLKK</sequence>
<dbReference type="Proteomes" id="UP000308652">
    <property type="component" value="Unassembled WGS sequence"/>
</dbReference>